<dbReference type="RefSeq" id="WP_163383059.1">
    <property type="nucleotide sequence ID" value="NZ_JAUFQS010000047.1"/>
</dbReference>
<name>A0ABT8CD45_9BACT</name>
<protein>
    <submittedName>
        <fullName evidence="2">Zinc-binding metallopeptidase</fullName>
    </submittedName>
</protein>
<evidence type="ECO:0000313" key="3">
    <source>
        <dbReference type="Proteomes" id="UP001236663"/>
    </source>
</evidence>
<feature type="domain" description="Zinc-ribbon" evidence="1">
    <location>
        <begin position="3"/>
        <end position="93"/>
    </location>
</feature>
<dbReference type="Pfam" id="PF15887">
    <property type="entry name" value="Peptidase_Mx"/>
    <property type="match status" value="1"/>
</dbReference>
<reference evidence="3" key="1">
    <citation type="journal article" date="2019" name="Int. J. Syst. Evol. Microbiol.">
        <title>The Global Catalogue of Microorganisms (GCM) 10K type strain sequencing project: providing services to taxonomists for standard genome sequencing and annotation.</title>
        <authorList>
            <consortium name="The Broad Institute Genomics Platform"/>
            <consortium name="The Broad Institute Genome Sequencing Center for Infectious Disease"/>
            <person name="Wu L."/>
            <person name="Ma J."/>
        </authorList>
    </citation>
    <scope>NUCLEOTIDE SEQUENCE [LARGE SCALE GENOMIC DNA]</scope>
    <source>
        <strain evidence="3">CECT 7706</strain>
    </source>
</reference>
<organism evidence="2 3">
    <name type="scientific">Cyclobacterium jeungdonense</name>
    <dbReference type="NCBI Taxonomy" id="708087"/>
    <lineage>
        <taxon>Bacteria</taxon>
        <taxon>Pseudomonadati</taxon>
        <taxon>Bacteroidota</taxon>
        <taxon>Cytophagia</taxon>
        <taxon>Cytophagales</taxon>
        <taxon>Cyclobacteriaceae</taxon>
        <taxon>Cyclobacterium</taxon>
    </lineage>
</organism>
<keyword evidence="3" id="KW-1185">Reference proteome</keyword>
<dbReference type="Proteomes" id="UP001236663">
    <property type="component" value="Unassembled WGS sequence"/>
</dbReference>
<dbReference type="Pfam" id="PF10005">
    <property type="entry name" value="Zn_ribbon_DZR_6"/>
    <property type="match status" value="1"/>
</dbReference>
<gene>
    <name evidence="2" type="ORF">QWZ15_21725</name>
</gene>
<accession>A0ABT8CD45</accession>
<dbReference type="InterPro" id="IPR011201">
    <property type="entry name" value="Zinc-ribbon_6_bact"/>
</dbReference>
<evidence type="ECO:0000259" key="1">
    <source>
        <dbReference type="Pfam" id="PF10005"/>
    </source>
</evidence>
<dbReference type="Gene3D" id="3.40.390.70">
    <property type="match status" value="1"/>
</dbReference>
<comment type="caution">
    <text evidence="2">The sequence shown here is derived from an EMBL/GenBank/DDBJ whole genome shotgun (WGS) entry which is preliminary data.</text>
</comment>
<evidence type="ECO:0000313" key="2">
    <source>
        <dbReference type="EMBL" id="MDN3690455.1"/>
    </source>
</evidence>
<dbReference type="InterPro" id="IPR031321">
    <property type="entry name" value="UCP012641"/>
</dbReference>
<sequence>MKLFQCSHCGRPAYFENTHCSHCRTQLGFDPQSLDLLALEVQEDHFVTKNEGQSAFRYCENKKMDGCNWLIPFSASNRFCRACALNRVIPDLANPAYKKRWQTIEIAKHRLIYALLRWNLPFSPRDEATGKGLGFDFKASQNQENVLTGHAFGIITMNIAEADDVERAMAKRQMDEVYRTVLGHFRHEIGHYYWDVLIAESDHLDDFRTLFGDERVSYAAALETHYQNGAPSNWQQNYISSYASSHPWEDWAETWAHYLHLVDTLETAFSFGVTINPKLEDHPAGISTLISEDAYLCSDFSKLLQQWVPLALTLNSLNRSMGLQDSYPFVISPVIAKKLAFVHDLICPGGGRF</sequence>
<proteinExistence type="predicted"/>
<dbReference type="EMBL" id="JAUFQS010000047">
    <property type="protein sequence ID" value="MDN3690455.1"/>
    <property type="molecule type" value="Genomic_DNA"/>
</dbReference>
<dbReference type="PIRSF" id="PIRSF012641">
    <property type="entry name" value="UCP012641"/>
    <property type="match status" value="1"/>
</dbReference>